<dbReference type="InterPro" id="IPR003806">
    <property type="entry name" value="ATP-grasp_PylC-type"/>
</dbReference>
<dbReference type="PROSITE" id="PS50975">
    <property type="entry name" value="ATP_GRASP"/>
    <property type="match status" value="1"/>
</dbReference>
<organism evidence="3 4">
    <name type="scientific">Jeotgalicoccus aerolatus</name>
    <dbReference type="NCBI Taxonomy" id="709510"/>
    <lineage>
        <taxon>Bacteria</taxon>
        <taxon>Bacillati</taxon>
        <taxon>Bacillota</taxon>
        <taxon>Bacilli</taxon>
        <taxon>Bacillales</taxon>
        <taxon>Staphylococcaceae</taxon>
        <taxon>Jeotgalicoccus</taxon>
    </lineage>
</organism>
<keyword evidence="3" id="KW-0436">Ligase</keyword>
<keyword evidence="1" id="KW-0067">ATP-binding</keyword>
<dbReference type="PANTHER" id="PTHR21621">
    <property type="entry name" value="RIBOSOMAL PROTEIN S6 MODIFICATION PROTEIN"/>
    <property type="match status" value="1"/>
</dbReference>
<dbReference type="InterPro" id="IPR011761">
    <property type="entry name" value="ATP-grasp"/>
</dbReference>
<dbReference type="Pfam" id="PF02655">
    <property type="entry name" value="ATP-grasp_3"/>
    <property type="match status" value="1"/>
</dbReference>
<dbReference type="GO" id="GO:0018169">
    <property type="term" value="F:ribosomal S6-glutamic acid ligase activity"/>
    <property type="evidence" value="ECO:0007669"/>
    <property type="project" value="TreeGrafter"/>
</dbReference>
<dbReference type="Gene3D" id="3.30.470.20">
    <property type="entry name" value="ATP-grasp fold, B domain"/>
    <property type="match status" value="2"/>
</dbReference>
<dbReference type="PANTHER" id="PTHR21621:SF0">
    <property type="entry name" value="BETA-CITRYLGLUTAMATE SYNTHASE B-RELATED"/>
    <property type="match status" value="1"/>
</dbReference>
<protein>
    <submittedName>
        <fullName evidence="3">Glutamate--cysteine ligase/cyanophycin synthetase</fullName>
    </submittedName>
</protein>
<dbReference type="GO" id="GO:0005524">
    <property type="term" value="F:ATP binding"/>
    <property type="evidence" value="ECO:0007669"/>
    <property type="project" value="UniProtKB-UniRule"/>
</dbReference>
<dbReference type="Proteomes" id="UP000242700">
    <property type="component" value="Unassembled WGS sequence"/>
</dbReference>
<dbReference type="Pfam" id="PF08443">
    <property type="entry name" value="RimK"/>
    <property type="match status" value="1"/>
</dbReference>
<dbReference type="GO" id="GO:0005737">
    <property type="term" value="C:cytoplasm"/>
    <property type="evidence" value="ECO:0007669"/>
    <property type="project" value="TreeGrafter"/>
</dbReference>
<sequence>MNESTLSKILQKVSDTPRNNYDANITQDLLEVTKRELAELNIKFEPYIFKQKERLKIFYTDNDYIKYSKNFYPNNSMFGFKISNDKMLTEKCLKLANVSTTNSLELSYNEYDKGEAFINSTSSPKVVKPLNLANGRGVFLNVTKDDFEDIWRRCISIQKQRKIKNPKVLIQDMIKGFEVRVVIVEGKILSATLRTPAYVVGDGETTISGLIDQKNKIRELNGYFKSKKLKKNDDVIKYLSGKDLSLDTVLKKDELCITYPISNLINGGENIVITKLLNSKVLEIARDAVAAIPGLHTAGVDVMIENLESENPKILEVNKAPALQLNYYPYIGEPQSPLKYIFSSLVLEKKILDDQITFNDLNENDFEILKERYKFLHKKQVSLSNIIENITK</sequence>
<feature type="domain" description="ATP-grasp" evidence="2">
    <location>
        <begin position="85"/>
        <end position="346"/>
    </location>
</feature>
<dbReference type="GO" id="GO:0046872">
    <property type="term" value="F:metal ion binding"/>
    <property type="evidence" value="ECO:0007669"/>
    <property type="project" value="InterPro"/>
</dbReference>
<dbReference type="InterPro" id="IPR013651">
    <property type="entry name" value="ATP-grasp_RimK-type"/>
</dbReference>
<evidence type="ECO:0000313" key="4">
    <source>
        <dbReference type="Proteomes" id="UP000242700"/>
    </source>
</evidence>
<proteinExistence type="predicted"/>
<dbReference type="RefSeq" id="WP_092595502.1">
    <property type="nucleotide sequence ID" value="NZ_FNFI01000002.1"/>
</dbReference>
<dbReference type="AlphaFoldDB" id="A0A1G8WIR3"/>
<dbReference type="STRING" id="586411.SAMN05216187_102247"/>
<dbReference type="GO" id="GO:0009432">
    <property type="term" value="P:SOS response"/>
    <property type="evidence" value="ECO:0007669"/>
    <property type="project" value="TreeGrafter"/>
</dbReference>
<dbReference type="SUPFAM" id="SSF56059">
    <property type="entry name" value="Glutathione synthetase ATP-binding domain-like"/>
    <property type="match status" value="1"/>
</dbReference>
<evidence type="ECO:0000313" key="3">
    <source>
        <dbReference type="EMBL" id="SDJ77450.1"/>
    </source>
</evidence>
<reference evidence="4" key="1">
    <citation type="submission" date="2016-10" db="EMBL/GenBank/DDBJ databases">
        <authorList>
            <person name="Varghese N."/>
            <person name="Submissions S."/>
        </authorList>
    </citation>
    <scope>NUCLEOTIDE SEQUENCE [LARGE SCALE GENOMIC DNA]</scope>
    <source>
        <strain evidence="4">CGMCC 1.8911</strain>
    </source>
</reference>
<accession>A0A1G8WIR3</accession>
<keyword evidence="1" id="KW-0547">Nucleotide-binding</keyword>
<gene>
    <name evidence="3" type="ORF">SAMN05216187_102247</name>
</gene>
<evidence type="ECO:0000259" key="2">
    <source>
        <dbReference type="PROSITE" id="PS50975"/>
    </source>
</evidence>
<dbReference type="EMBL" id="FNFI01000002">
    <property type="protein sequence ID" value="SDJ77450.1"/>
    <property type="molecule type" value="Genomic_DNA"/>
</dbReference>
<name>A0A1G8WIR3_9STAP</name>
<evidence type="ECO:0000256" key="1">
    <source>
        <dbReference type="PROSITE-ProRule" id="PRU00409"/>
    </source>
</evidence>
<dbReference type="OrthoDB" id="9803907at2"/>